<dbReference type="AlphaFoldDB" id="A0A1L9TLD4"/>
<reference evidence="2" key="1">
    <citation type="journal article" date="2017" name="Genome Biol.">
        <title>Comparative genomics reveals high biological diversity and specific adaptations in the industrially and medically important fungal genus Aspergillus.</title>
        <authorList>
            <person name="de Vries R.P."/>
            <person name="Riley R."/>
            <person name="Wiebenga A."/>
            <person name="Aguilar-Osorio G."/>
            <person name="Amillis S."/>
            <person name="Uchima C.A."/>
            <person name="Anderluh G."/>
            <person name="Asadollahi M."/>
            <person name="Askin M."/>
            <person name="Barry K."/>
            <person name="Battaglia E."/>
            <person name="Bayram O."/>
            <person name="Benocci T."/>
            <person name="Braus-Stromeyer S.A."/>
            <person name="Caldana C."/>
            <person name="Canovas D."/>
            <person name="Cerqueira G.C."/>
            <person name="Chen F."/>
            <person name="Chen W."/>
            <person name="Choi C."/>
            <person name="Clum A."/>
            <person name="Dos Santos R.A."/>
            <person name="Damasio A.R."/>
            <person name="Diallinas G."/>
            <person name="Emri T."/>
            <person name="Fekete E."/>
            <person name="Flipphi M."/>
            <person name="Freyberg S."/>
            <person name="Gallo A."/>
            <person name="Gournas C."/>
            <person name="Habgood R."/>
            <person name="Hainaut M."/>
            <person name="Harispe M.L."/>
            <person name="Henrissat B."/>
            <person name="Hilden K.S."/>
            <person name="Hope R."/>
            <person name="Hossain A."/>
            <person name="Karabika E."/>
            <person name="Karaffa L."/>
            <person name="Karanyi Z."/>
            <person name="Krasevec N."/>
            <person name="Kuo A."/>
            <person name="Kusch H."/>
            <person name="LaButti K."/>
            <person name="Lagendijk E.L."/>
            <person name="Lapidus A."/>
            <person name="Levasseur A."/>
            <person name="Lindquist E."/>
            <person name="Lipzen A."/>
            <person name="Logrieco A.F."/>
            <person name="MacCabe A."/>
            <person name="Maekelae M.R."/>
            <person name="Malavazi I."/>
            <person name="Melin P."/>
            <person name="Meyer V."/>
            <person name="Mielnichuk N."/>
            <person name="Miskei M."/>
            <person name="Molnar A.P."/>
            <person name="Mule G."/>
            <person name="Ngan C.Y."/>
            <person name="Orejas M."/>
            <person name="Orosz E."/>
            <person name="Ouedraogo J.P."/>
            <person name="Overkamp K.M."/>
            <person name="Park H.-S."/>
            <person name="Perrone G."/>
            <person name="Piumi F."/>
            <person name="Punt P.J."/>
            <person name="Ram A.F."/>
            <person name="Ramon A."/>
            <person name="Rauscher S."/>
            <person name="Record E."/>
            <person name="Riano-Pachon D.M."/>
            <person name="Robert V."/>
            <person name="Roehrig J."/>
            <person name="Ruller R."/>
            <person name="Salamov A."/>
            <person name="Salih N.S."/>
            <person name="Samson R.A."/>
            <person name="Sandor E."/>
            <person name="Sanguinetti M."/>
            <person name="Schuetze T."/>
            <person name="Sepcic K."/>
            <person name="Shelest E."/>
            <person name="Sherlock G."/>
            <person name="Sophianopoulou V."/>
            <person name="Squina F.M."/>
            <person name="Sun H."/>
            <person name="Susca A."/>
            <person name="Todd R.B."/>
            <person name="Tsang A."/>
            <person name="Unkles S.E."/>
            <person name="van de Wiele N."/>
            <person name="van Rossen-Uffink D."/>
            <person name="Oliveira J.V."/>
            <person name="Vesth T.C."/>
            <person name="Visser J."/>
            <person name="Yu J.-H."/>
            <person name="Zhou M."/>
            <person name="Andersen M.R."/>
            <person name="Archer D.B."/>
            <person name="Baker S.E."/>
            <person name="Benoit I."/>
            <person name="Brakhage A.A."/>
            <person name="Braus G.H."/>
            <person name="Fischer R."/>
            <person name="Frisvad J.C."/>
            <person name="Goldman G.H."/>
            <person name="Houbraken J."/>
            <person name="Oakley B."/>
            <person name="Pocsi I."/>
            <person name="Scazzocchio C."/>
            <person name="Seiboth B."/>
            <person name="vanKuyk P.A."/>
            <person name="Wortman J."/>
            <person name="Dyer P.S."/>
            <person name="Grigoriev I.V."/>
        </authorList>
    </citation>
    <scope>NUCLEOTIDE SEQUENCE [LARGE SCALE GENOMIC DNA]</scope>
    <source>
        <strain evidence="2">CBS 593.65</strain>
    </source>
</reference>
<dbReference type="EMBL" id="KV878585">
    <property type="protein sequence ID" value="OJJ60240.1"/>
    <property type="molecule type" value="Genomic_DNA"/>
</dbReference>
<sequence length="276" mass="30890">MRPRAVTTPTTKSKLSTVISRSTVTTPDSAFHSEYSHNNDPDPSSIYTIHQTLKPDYTVIDSAGLPVYHIKTKGLLRPTSPHLTMYAGKDATTGPVVAFAKFARKAHYYSAKLVRGNPENAADAIWEDLRRVERWSRSWSWAWSGAGAGVRYRWEMAIINWDRDGDGEVLRKGFLWKRTKAFTVDDGGSDAGGSPGYRGHVRAASMGAVTSTRVERRSYKLVDEETGELLAVFSVDVGMGRFRRLGRMRFVTEKYGLAFKMMVFLSGLVVHSWEDS</sequence>
<dbReference type="GeneID" id="63762960"/>
<evidence type="ECO:0000313" key="1">
    <source>
        <dbReference type="EMBL" id="OJJ60240.1"/>
    </source>
</evidence>
<evidence type="ECO:0008006" key="3">
    <source>
        <dbReference type="Google" id="ProtNLM"/>
    </source>
</evidence>
<protein>
    <recommendedName>
        <fullName evidence="3">Phospholipid scramblase</fullName>
    </recommendedName>
</protein>
<dbReference type="STRING" id="1036612.A0A1L9TLD4"/>
<dbReference type="VEuPathDB" id="FungiDB:ASPSYDRAFT_44670"/>
<accession>A0A1L9TLD4</accession>
<evidence type="ECO:0000313" key="2">
    <source>
        <dbReference type="Proteomes" id="UP000184356"/>
    </source>
</evidence>
<organism evidence="1 2">
    <name type="scientific">Aspergillus sydowii CBS 593.65</name>
    <dbReference type="NCBI Taxonomy" id="1036612"/>
    <lineage>
        <taxon>Eukaryota</taxon>
        <taxon>Fungi</taxon>
        <taxon>Dikarya</taxon>
        <taxon>Ascomycota</taxon>
        <taxon>Pezizomycotina</taxon>
        <taxon>Eurotiomycetes</taxon>
        <taxon>Eurotiomycetidae</taxon>
        <taxon>Eurotiales</taxon>
        <taxon>Aspergillaceae</taxon>
        <taxon>Aspergillus</taxon>
        <taxon>Aspergillus subgen. Nidulantes</taxon>
    </lineage>
</organism>
<name>A0A1L9TLD4_9EURO</name>
<dbReference type="OrthoDB" id="3431997at2759"/>
<gene>
    <name evidence="1" type="ORF">ASPSYDRAFT_44670</name>
</gene>
<keyword evidence="2" id="KW-1185">Reference proteome</keyword>
<dbReference type="Proteomes" id="UP000184356">
    <property type="component" value="Unassembled WGS sequence"/>
</dbReference>
<proteinExistence type="predicted"/>
<dbReference type="RefSeq" id="XP_040704046.1">
    <property type="nucleotide sequence ID" value="XM_040846887.1"/>
</dbReference>